<dbReference type="Proteomes" id="UP001194468">
    <property type="component" value="Unassembled WGS sequence"/>
</dbReference>
<gene>
    <name evidence="1" type="ORF">L210DRAFT_3508174</name>
</gene>
<evidence type="ECO:0000313" key="1">
    <source>
        <dbReference type="EMBL" id="KAF8430756.1"/>
    </source>
</evidence>
<sequence>MGRPKLYKTSEEKKEAIRANRRAYYARNKNLISAKMKVKYQERASKQGTGSMLGAMDVGATPFKSPKAPRKHNLTTRLQEYLGMSGCDAVERLYQQFLETRCLGSICTTISSLEDIVQNYRATEQDILQKDGVGPHFQEATEASHEAASILSAIEDLFCCAILDITELEEITLVHILSTPARISPIQQARAWNLYEKHYLLEVFGLENEIFISLTEASTELIAVLITKWRRTNGLPPNKKSSWKYAWFEKFPERAILFGNTMGSPLSPPQEQQLANAVKKRKEQLKNWFKNLFGSTLEGWSTE</sequence>
<dbReference type="EMBL" id="WHUW01000057">
    <property type="protein sequence ID" value="KAF8430756.1"/>
    <property type="molecule type" value="Genomic_DNA"/>
</dbReference>
<proteinExistence type="predicted"/>
<protein>
    <submittedName>
        <fullName evidence="1">Uncharacterized protein</fullName>
    </submittedName>
</protein>
<accession>A0AAD4G9N7</accession>
<evidence type="ECO:0000313" key="2">
    <source>
        <dbReference type="Proteomes" id="UP001194468"/>
    </source>
</evidence>
<organism evidence="1 2">
    <name type="scientific">Boletus edulis BED1</name>
    <dbReference type="NCBI Taxonomy" id="1328754"/>
    <lineage>
        <taxon>Eukaryota</taxon>
        <taxon>Fungi</taxon>
        <taxon>Dikarya</taxon>
        <taxon>Basidiomycota</taxon>
        <taxon>Agaricomycotina</taxon>
        <taxon>Agaricomycetes</taxon>
        <taxon>Agaricomycetidae</taxon>
        <taxon>Boletales</taxon>
        <taxon>Boletineae</taxon>
        <taxon>Boletaceae</taxon>
        <taxon>Boletoideae</taxon>
        <taxon>Boletus</taxon>
    </lineage>
</organism>
<comment type="caution">
    <text evidence="1">The sequence shown here is derived from an EMBL/GenBank/DDBJ whole genome shotgun (WGS) entry which is preliminary data.</text>
</comment>
<name>A0AAD4G9N7_BOLED</name>
<reference evidence="1" key="2">
    <citation type="journal article" date="2020" name="Nat. Commun.">
        <title>Large-scale genome sequencing of mycorrhizal fungi provides insights into the early evolution of symbiotic traits.</title>
        <authorList>
            <person name="Miyauchi S."/>
            <person name="Kiss E."/>
            <person name="Kuo A."/>
            <person name="Drula E."/>
            <person name="Kohler A."/>
            <person name="Sanchez-Garcia M."/>
            <person name="Morin E."/>
            <person name="Andreopoulos B."/>
            <person name="Barry K.W."/>
            <person name="Bonito G."/>
            <person name="Buee M."/>
            <person name="Carver A."/>
            <person name="Chen C."/>
            <person name="Cichocki N."/>
            <person name="Clum A."/>
            <person name="Culley D."/>
            <person name="Crous P.W."/>
            <person name="Fauchery L."/>
            <person name="Girlanda M."/>
            <person name="Hayes R.D."/>
            <person name="Keri Z."/>
            <person name="LaButti K."/>
            <person name="Lipzen A."/>
            <person name="Lombard V."/>
            <person name="Magnuson J."/>
            <person name="Maillard F."/>
            <person name="Murat C."/>
            <person name="Nolan M."/>
            <person name="Ohm R.A."/>
            <person name="Pangilinan J."/>
            <person name="Pereira M.F."/>
            <person name="Perotto S."/>
            <person name="Peter M."/>
            <person name="Pfister S."/>
            <person name="Riley R."/>
            <person name="Sitrit Y."/>
            <person name="Stielow J.B."/>
            <person name="Szollosi G."/>
            <person name="Zifcakova L."/>
            <person name="Stursova M."/>
            <person name="Spatafora J.W."/>
            <person name="Tedersoo L."/>
            <person name="Vaario L.M."/>
            <person name="Yamada A."/>
            <person name="Yan M."/>
            <person name="Wang P."/>
            <person name="Xu J."/>
            <person name="Bruns T."/>
            <person name="Baldrian P."/>
            <person name="Vilgalys R."/>
            <person name="Dunand C."/>
            <person name="Henrissat B."/>
            <person name="Grigoriev I.V."/>
            <person name="Hibbett D."/>
            <person name="Nagy L.G."/>
            <person name="Martin F.M."/>
        </authorList>
    </citation>
    <scope>NUCLEOTIDE SEQUENCE</scope>
    <source>
        <strain evidence="1">BED1</strain>
    </source>
</reference>
<keyword evidence="2" id="KW-1185">Reference proteome</keyword>
<dbReference type="AlphaFoldDB" id="A0AAD4G9N7"/>
<reference evidence="1" key="1">
    <citation type="submission" date="2019-10" db="EMBL/GenBank/DDBJ databases">
        <authorList>
            <consortium name="DOE Joint Genome Institute"/>
            <person name="Kuo A."/>
            <person name="Miyauchi S."/>
            <person name="Kiss E."/>
            <person name="Drula E."/>
            <person name="Kohler A."/>
            <person name="Sanchez-Garcia M."/>
            <person name="Andreopoulos B."/>
            <person name="Barry K.W."/>
            <person name="Bonito G."/>
            <person name="Buee M."/>
            <person name="Carver A."/>
            <person name="Chen C."/>
            <person name="Cichocki N."/>
            <person name="Clum A."/>
            <person name="Culley D."/>
            <person name="Crous P.W."/>
            <person name="Fauchery L."/>
            <person name="Girlanda M."/>
            <person name="Hayes R."/>
            <person name="Keri Z."/>
            <person name="LaButti K."/>
            <person name="Lipzen A."/>
            <person name="Lombard V."/>
            <person name="Magnuson J."/>
            <person name="Maillard F."/>
            <person name="Morin E."/>
            <person name="Murat C."/>
            <person name="Nolan M."/>
            <person name="Ohm R."/>
            <person name="Pangilinan J."/>
            <person name="Pereira M."/>
            <person name="Perotto S."/>
            <person name="Peter M."/>
            <person name="Riley R."/>
            <person name="Sitrit Y."/>
            <person name="Stielow B."/>
            <person name="Szollosi G."/>
            <person name="Zifcakova L."/>
            <person name="Stursova M."/>
            <person name="Spatafora J.W."/>
            <person name="Tedersoo L."/>
            <person name="Vaario L.-M."/>
            <person name="Yamada A."/>
            <person name="Yan M."/>
            <person name="Wang P."/>
            <person name="Xu J."/>
            <person name="Bruns T."/>
            <person name="Baldrian P."/>
            <person name="Vilgalys R."/>
            <person name="Henrissat B."/>
            <person name="Grigoriev I.V."/>
            <person name="Hibbett D."/>
            <person name="Nagy L.G."/>
            <person name="Martin F.M."/>
        </authorList>
    </citation>
    <scope>NUCLEOTIDE SEQUENCE</scope>
    <source>
        <strain evidence="1">BED1</strain>
    </source>
</reference>